<reference evidence="2" key="1">
    <citation type="submission" date="2021-02" db="EMBL/GenBank/DDBJ databases">
        <authorList>
            <person name="Nowell W R."/>
        </authorList>
    </citation>
    <scope>NUCLEOTIDE SEQUENCE</scope>
</reference>
<evidence type="ECO:0000313" key="1">
    <source>
        <dbReference type="EMBL" id="CAF2226215.1"/>
    </source>
</evidence>
<feature type="non-terminal residue" evidence="2">
    <location>
        <position position="281"/>
    </location>
</feature>
<dbReference type="SUPFAM" id="SSF53098">
    <property type="entry name" value="Ribonuclease H-like"/>
    <property type="match status" value="1"/>
</dbReference>
<evidence type="ECO:0000313" key="2">
    <source>
        <dbReference type="EMBL" id="CAF4378556.1"/>
    </source>
</evidence>
<dbReference type="InterPro" id="IPR036397">
    <property type="entry name" value="RNaseH_sf"/>
</dbReference>
<proteinExistence type="predicted"/>
<accession>A0A820MRR0</accession>
<dbReference type="InterPro" id="IPR012337">
    <property type="entry name" value="RNaseH-like_sf"/>
</dbReference>
<dbReference type="EMBL" id="CAJOBF010019904">
    <property type="protein sequence ID" value="CAF4378556.1"/>
    <property type="molecule type" value="Genomic_DNA"/>
</dbReference>
<protein>
    <submittedName>
        <fullName evidence="2">Uncharacterized protein</fullName>
    </submittedName>
</protein>
<dbReference type="Proteomes" id="UP000663887">
    <property type="component" value="Unassembled WGS sequence"/>
</dbReference>
<feature type="non-terminal residue" evidence="2">
    <location>
        <position position="1"/>
    </location>
</feature>
<dbReference type="EMBL" id="CAJNRG010017438">
    <property type="protein sequence ID" value="CAF2226215.1"/>
    <property type="molecule type" value="Genomic_DNA"/>
</dbReference>
<organism evidence="2 3">
    <name type="scientific">Rotaria magnacalcarata</name>
    <dbReference type="NCBI Taxonomy" id="392030"/>
    <lineage>
        <taxon>Eukaryota</taxon>
        <taxon>Metazoa</taxon>
        <taxon>Spiralia</taxon>
        <taxon>Gnathifera</taxon>
        <taxon>Rotifera</taxon>
        <taxon>Eurotatoria</taxon>
        <taxon>Bdelloidea</taxon>
        <taxon>Philodinida</taxon>
        <taxon>Philodinidae</taxon>
        <taxon>Rotaria</taxon>
    </lineage>
</organism>
<comment type="caution">
    <text evidence="2">The sequence shown here is derived from an EMBL/GenBank/DDBJ whole genome shotgun (WGS) entry which is preliminary data.</text>
</comment>
<evidence type="ECO:0000313" key="3">
    <source>
        <dbReference type="Proteomes" id="UP000663842"/>
    </source>
</evidence>
<gene>
    <name evidence="2" type="ORF">UXM345_LOCUS37309</name>
    <name evidence="1" type="ORF">XDN619_LOCUS34065</name>
</gene>
<sequence length="281" mass="33044">MLSQREYEDLLWKINNIPSTITGKKRQHLRTTFKKKLHEHELATKYPPFEPLKFEQVFINFRTTDSTLIHLIDQIKSTTVFTLDTESIIIPYQPNAPALIQVQIILSESFSYVVLIEMCHLPRAYEHTFTLVKQFFQTLFNADNNIFIWGDISELHNFCSYNLFTYDQLDLCNPINLQDAFKTHWNTQHPHQPTTSASTNYSECICEECLGFQKKKTWSLQNAVAFELSRWLDKRQTTSNFDIGLDPTLYHFNSAEIAHRQSLIRYAVYDCLSMQQIMLKL</sequence>
<dbReference type="Gene3D" id="3.30.420.10">
    <property type="entry name" value="Ribonuclease H-like superfamily/Ribonuclease H"/>
    <property type="match status" value="1"/>
</dbReference>
<name>A0A820MRR0_9BILA</name>
<dbReference type="GO" id="GO:0003676">
    <property type="term" value="F:nucleic acid binding"/>
    <property type="evidence" value="ECO:0007669"/>
    <property type="project" value="InterPro"/>
</dbReference>
<dbReference type="Proteomes" id="UP000663842">
    <property type="component" value="Unassembled WGS sequence"/>
</dbReference>
<dbReference type="AlphaFoldDB" id="A0A820MRR0"/>